<dbReference type="Gene3D" id="3.20.20.150">
    <property type="entry name" value="Divalent-metal-dependent TIM barrel enzymes"/>
    <property type="match status" value="1"/>
</dbReference>
<name>A0A7G7G3K0_9BACT</name>
<keyword evidence="3" id="KW-1185">Reference proteome</keyword>
<feature type="domain" description="Xylose isomerase-like TIM barrel" evidence="1">
    <location>
        <begin position="68"/>
        <end position="290"/>
    </location>
</feature>
<proteinExistence type="predicted"/>
<dbReference type="InterPro" id="IPR013022">
    <property type="entry name" value="Xyl_isomerase-like_TIM-brl"/>
</dbReference>
<dbReference type="Proteomes" id="UP000515237">
    <property type="component" value="Chromosome"/>
</dbReference>
<dbReference type="KEGG" id="aswu:HUW51_02980"/>
<dbReference type="InterPro" id="IPR006311">
    <property type="entry name" value="TAT_signal"/>
</dbReference>
<dbReference type="PROSITE" id="PS51318">
    <property type="entry name" value="TAT"/>
    <property type="match status" value="1"/>
</dbReference>
<reference evidence="2 3" key="1">
    <citation type="journal article" date="2018" name="Int. J. Syst. Evol. Microbiol.">
        <title>Adhaeribacter swui sp. nov., isolated from wet mud.</title>
        <authorList>
            <person name="Kim D.U."/>
            <person name="Kim K.W."/>
            <person name="Kang M.S."/>
            <person name="Kim J.Y."/>
            <person name="Jang J.H."/>
            <person name="Kim M.K."/>
        </authorList>
    </citation>
    <scope>NUCLEOTIDE SEQUENCE [LARGE SCALE GENOMIC DNA]</scope>
    <source>
        <strain evidence="2 3">KCTC 52873</strain>
    </source>
</reference>
<dbReference type="InterPro" id="IPR050312">
    <property type="entry name" value="IolE/XylAMocC-like"/>
</dbReference>
<evidence type="ECO:0000313" key="2">
    <source>
        <dbReference type="EMBL" id="QNF31734.1"/>
    </source>
</evidence>
<dbReference type="RefSeq" id="WP_185272521.1">
    <property type="nucleotide sequence ID" value="NZ_CP055156.1"/>
</dbReference>
<dbReference type="AlphaFoldDB" id="A0A7G7G3K0"/>
<dbReference type="PANTHER" id="PTHR12110:SF41">
    <property type="entry name" value="INOSOSE DEHYDRATASE"/>
    <property type="match status" value="1"/>
</dbReference>
<dbReference type="EMBL" id="CP055156">
    <property type="protein sequence ID" value="QNF31734.1"/>
    <property type="molecule type" value="Genomic_DNA"/>
</dbReference>
<accession>A0A7G7G3K0</accession>
<dbReference type="PANTHER" id="PTHR12110">
    <property type="entry name" value="HYDROXYPYRUVATE ISOMERASE"/>
    <property type="match status" value="1"/>
</dbReference>
<sequence>MARTENSFITASSMSRRNFVSTLATAGALLPMAGLANPFTPVSPVKSERLICVFSKHLQWLGVPEMAKAVADLGYDGIDLTVRKGGHIEPEQAATELPKAVAQIRKAGLEVPMIVTNITDPKDPFTEPILKAASQAGVKYYRTNWVNYDPKLGILKTLEQYKKQFRELAGLNKKYNIRGAYQNHSGTSVGAAVWDIYELLKDIDPRWLGVQYDIMHATAEGGESWLNGLDLLQKHVNCLDFKDFYWAKKDGKWQHQIVPLGQGMVNFKKFFSLIKQFNISGPMSIHLEYELGGADQGKKQITIPKDQVFAAMKRDLQTLRSMLQEAGLA</sequence>
<evidence type="ECO:0000259" key="1">
    <source>
        <dbReference type="Pfam" id="PF01261"/>
    </source>
</evidence>
<dbReference type="Pfam" id="PF01261">
    <property type="entry name" value="AP_endonuc_2"/>
    <property type="match status" value="1"/>
</dbReference>
<dbReference type="SUPFAM" id="SSF51658">
    <property type="entry name" value="Xylose isomerase-like"/>
    <property type="match status" value="1"/>
</dbReference>
<gene>
    <name evidence="2" type="ORF">HUW51_02980</name>
</gene>
<dbReference type="InterPro" id="IPR036237">
    <property type="entry name" value="Xyl_isomerase-like_sf"/>
</dbReference>
<evidence type="ECO:0000313" key="3">
    <source>
        <dbReference type="Proteomes" id="UP000515237"/>
    </source>
</evidence>
<organism evidence="2 3">
    <name type="scientific">Adhaeribacter swui</name>
    <dbReference type="NCBI Taxonomy" id="2086471"/>
    <lineage>
        <taxon>Bacteria</taxon>
        <taxon>Pseudomonadati</taxon>
        <taxon>Bacteroidota</taxon>
        <taxon>Cytophagia</taxon>
        <taxon>Cytophagales</taxon>
        <taxon>Hymenobacteraceae</taxon>
        <taxon>Adhaeribacter</taxon>
    </lineage>
</organism>
<protein>
    <submittedName>
        <fullName evidence="2">TIM barrel protein</fullName>
    </submittedName>
</protein>